<dbReference type="AlphaFoldDB" id="A0A9P4T662"/>
<evidence type="ECO:0000256" key="1">
    <source>
        <dbReference type="SAM" id="MobiDB-lite"/>
    </source>
</evidence>
<accession>A0A9P4T662</accession>
<name>A0A9P4T662_CURKU</name>
<comment type="caution">
    <text evidence="2">The sequence shown here is derived from an EMBL/GenBank/DDBJ whole genome shotgun (WGS) entry which is preliminary data.</text>
</comment>
<evidence type="ECO:0000313" key="2">
    <source>
        <dbReference type="EMBL" id="KAF2996427.1"/>
    </source>
</evidence>
<feature type="region of interest" description="Disordered" evidence="1">
    <location>
        <begin position="1"/>
        <end position="57"/>
    </location>
</feature>
<keyword evidence="3" id="KW-1185">Reference proteome</keyword>
<organism evidence="2 3">
    <name type="scientific">Curvularia kusanoi</name>
    <name type="common">Cochliobolus kusanoi</name>
    <dbReference type="NCBI Taxonomy" id="90978"/>
    <lineage>
        <taxon>Eukaryota</taxon>
        <taxon>Fungi</taxon>
        <taxon>Dikarya</taxon>
        <taxon>Ascomycota</taxon>
        <taxon>Pezizomycotina</taxon>
        <taxon>Dothideomycetes</taxon>
        <taxon>Pleosporomycetidae</taxon>
        <taxon>Pleosporales</taxon>
        <taxon>Pleosporineae</taxon>
        <taxon>Pleosporaceae</taxon>
        <taxon>Curvularia</taxon>
    </lineage>
</organism>
<protein>
    <submittedName>
        <fullName evidence="2">Uncharacterized protein</fullName>
    </submittedName>
</protein>
<dbReference type="EMBL" id="SWKU01000027">
    <property type="protein sequence ID" value="KAF2996427.1"/>
    <property type="molecule type" value="Genomic_DNA"/>
</dbReference>
<proteinExistence type="predicted"/>
<sequence length="198" mass="22249">MPERSPSPVSAGPSRKGKQRSHNRDVSEQPTYPSKRVRLHEAGASTEQSQDSDETITSDETMISIRDKACAAISAQTSQTDWDCETLRKLLETVHRDVIGNDRRTKIQAERDQAQKITTALDEINVRFREIQQPDHDTDNPCSANIDRLLALTCITKFQCIQSIDEQEKLEQIQNALGVDPQRSDRGRSKPHPTDAAT</sequence>
<evidence type="ECO:0000313" key="3">
    <source>
        <dbReference type="Proteomes" id="UP000801428"/>
    </source>
</evidence>
<dbReference type="Proteomes" id="UP000801428">
    <property type="component" value="Unassembled WGS sequence"/>
</dbReference>
<reference evidence="2" key="1">
    <citation type="submission" date="2019-04" db="EMBL/GenBank/DDBJ databases">
        <title>Sequencing of skin fungus with MAO and IRED activity.</title>
        <authorList>
            <person name="Marsaioli A.J."/>
            <person name="Bonatto J.M.C."/>
            <person name="Reis Junior O."/>
        </authorList>
    </citation>
    <scope>NUCLEOTIDE SEQUENCE</scope>
    <source>
        <strain evidence="2">30M1</strain>
    </source>
</reference>
<feature type="region of interest" description="Disordered" evidence="1">
    <location>
        <begin position="175"/>
        <end position="198"/>
    </location>
</feature>
<gene>
    <name evidence="2" type="ORF">E8E13_003092</name>
</gene>